<protein>
    <submittedName>
        <fullName evidence="1">Uncharacterized protein</fullName>
    </submittedName>
</protein>
<dbReference type="RefSeq" id="WP_172692188.1">
    <property type="nucleotide sequence ID" value="NZ_MG205643.1"/>
</dbReference>
<reference evidence="1" key="1">
    <citation type="submission" date="2017-10" db="EMBL/GenBank/DDBJ databases">
        <title>Conjugative transfer of the toxin plasmid of Clostridium sordellii.</title>
        <authorList>
            <person name="Vidor C.J."/>
            <person name="Awad M."/>
            <person name="Lyras D."/>
        </authorList>
    </citation>
    <scope>NUCLEOTIDE SEQUENCE</scope>
    <source>
        <strain evidence="1">S0804018</strain>
        <plasmid evidence="1">pCS1-5</plasmid>
    </source>
</reference>
<dbReference type="EMBL" id="MG205643">
    <property type="protein sequence ID" value="AUO31802.1"/>
    <property type="molecule type" value="Genomic_DNA"/>
</dbReference>
<sequence length="100" mass="12535">MELRDFKEYMEERLDKEKFENKLRISIEEKNREIEEGHRVKDKNIPTVIKQNWDHMIKFQYDLIRKTLLKENKENDYEEWKRFISENELVEQTNSSFSEY</sequence>
<proteinExistence type="predicted"/>
<evidence type="ECO:0000313" key="1">
    <source>
        <dbReference type="EMBL" id="AUO31802.1"/>
    </source>
</evidence>
<keyword evidence="1" id="KW-0614">Plasmid</keyword>
<accession>A0A2I6SW92</accession>
<organism evidence="1">
    <name type="scientific">Paraclostridium sordellii</name>
    <name type="common">Clostridium sordellii</name>
    <dbReference type="NCBI Taxonomy" id="1505"/>
    <lineage>
        <taxon>Bacteria</taxon>
        <taxon>Bacillati</taxon>
        <taxon>Bacillota</taxon>
        <taxon>Clostridia</taxon>
        <taxon>Peptostreptococcales</taxon>
        <taxon>Peptostreptococcaceae</taxon>
        <taxon>Paraclostridium</taxon>
    </lineage>
</organism>
<dbReference type="AlphaFoldDB" id="A0A2I6SW92"/>
<name>A0A2I6SW92_PARSO</name>
<geneLocation type="plasmid" evidence="1">
    <name>pCS1-5</name>
</geneLocation>